<evidence type="ECO:0000313" key="2">
    <source>
        <dbReference type="Proteomes" id="UP000715781"/>
    </source>
</evidence>
<dbReference type="Proteomes" id="UP000715781">
    <property type="component" value="Unassembled WGS sequence"/>
</dbReference>
<reference evidence="1" key="1">
    <citation type="submission" date="2021-05" db="EMBL/GenBank/DDBJ databases">
        <authorList>
            <person name="Pietrasiak N."/>
            <person name="Ward R."/>
            <person name="Stajich J.E."/>
            <person name="Kurbessoian T."/>
        </authorList>
    </citation>
    <scope>NUCLEOTIDE SEQUENCE</scope>
    <source>
        <strain evidence="1">JT2-VF2</strain>
    </source>
</reference>
<accession>A0A951Q3I9</accession>
<dbReference type="EMBL" id="JAHHHN010000016">
    <property type="protein sequence ID" value="MBW4563847.1"/>
    <property type="molecule type" value="Genomic_DNA"/>
</dbReference>
<proteinExistence type="predicted"/>
<organism evidence="1 2">
    <name type="scientific">Mojavia pulchra JT2-VF2</name>
    <dbReference type="NCBI Taxonomy" id="287848"/>
    <lineage>
        <taxon>Bacteria</taxon>
        <taxon>Bacillati</taxon>
        <taxon>Cyanobacteriota</taxon>
        <taxon>Cyanophyceae</taxon>
        <taxon>Nostocales</taxon>
        <taxon>Nostocaceae</taxon>
    </lineage>
</organism>
<comment type="caution">
    <text evidence="1">The sequence shown here is derived from an EMBL/GenBank/DDBJ whole genome shotgun (WGS) entry which is preliminary data.</text>
</comment>
<sequence length="323" mass="36936">MPTTSSHPTQTHVESIRIQNIKAQQDYILQSIVNVASSPTLNSVEIQQLTQNLVRTVTTIERICSNQQATPANLTRSSRQIFSWMKFLTDEYNLQLHLKTTSRVQQIAKEILMTHGQESVKIAIAFINLPGLYKGKRNGNAANLMISEGFINASDEVLQALVKTALFGKSQDNTQIIRAFASSEEYSNVLLTLDLIVEVIAENPQGKFYNLDELFNKLNHEYFAATLAKPRLAWSKINTYRKFGHYEPARDRVVMSLTLDNANIPEFVIEFVLYHELLHKYHGTKWVNGRRMVHTPEFRAHENKFKLYKEAQGWLQKLASGKN</sequence>
<reference evidence="1" key="2">
    <citation type="journal article" date="2022" name="Microbiol. Resour. Announc.">
        <title>Metagenome Sequencing to Explore Phylogenomics of Terrestrial Cyanobacteria.</title>
        <authorList>
            <person name="Ward R.D."/>
            <person name="Stajich J.E."/>
            <person name="Johansen J.R."/>
            <person name="Huntemann M."/>
            <person name="Clum A."/>
            <person name="Foster B."/>
            <person name="Foster B."/>
            <person name="Roux S."/>
            <person name="Palaniappan K."/>
            <person name="Varghese N."/>
            <person name="Mukherjee S."/>
            <person name="Reddy T.B.K."/>
            <person name="Daum C."/>
            <person name="Copeland A."/>
            <person name="Chen I.A."/>
            <person name="Ivanova N.N."/>
            <person name="Kyrpides N.C."/>
            <person name="Shapiro N."/>
            <person name="Eloe-Fadrosh E.A."/>
            <person name="Pietrasiak N."/>
        </authorList>
    </citation>
    <scope>NUCLEOTIDE SEQUENCE</scope>
    <source>
        <strain evidence="1">JT2-VF2</strain>
    </source>
</reference>
<evidence type="ECO:0000313" key="1">
    <source>
        <dbReference type="EMBL" id="MBW4563847.1"/>
    </source>
</evidence>
<gene>
    <name evidence="1" type="ORF">KME32_22440</name>
</gene>
<dbReference type="GO" id="GO:0006950">
    <property type="term" value="P:response to stress"/>
    <property type="evidence" value="ECO:0007669"/>
    <property type="project" value="UniProtKB-ARBA"/>
</dbReference>
<dbReference type="AlphaFoldDB" id="A0A951Q3I9"/>
<protein>
    <submittedName>
        <fullName evidence="1">SprT-like domain-containing protein</fullName>
    </submittedName>
</protein>
<name>A0A951Q3I9_9NOST</name>